<dbReference type="EMBL" id="FQVM01000017">
    <property type="protein sequence ID" value="SHE90885.1"/>
    <property type="molecule type" value="Genomic_DNA"/>
</dbReference>
<dbReference type="RefSeq" id="WP_072896502.1">
    <property type="nucleotide sequence ID" value="NZ_FQVM01000017.1"/>
</dbReference>
<evidence type="ECO:0000313" key="5">
    <source>
        <dbReference type="EMBL" id="SHE90885.1"/>
    </source>
</evidence>
<evidence type="ECO:0000256" key="2">
    <source>
        <dbReference type="ARBA" id="ARBA00024446"/>
    </source>
</evidence>
<reference evidence="5 6" key="1">
    <citation type="submission" date="2016-11" db="EMBL/GenBank/DDBJ databases">
        <authorList>
            <person name="Jaros S."/>
            <person name="Januszkiewicz K."/>
            <person name="Wedrychowicz H."/>
        </authorList>
    </citation>
    <scope>NUCLEOTIDE SEQUENCE [LARGE SCALE GENOMIC DNA]</scope>
    <source>
        <strain evidence="5 6">DSM 2631</strain>
    </source>
</reference>
<evidence type="ECO:0000313" key="6">
    <source>
        <dbReference type="Proteomes" id="UP000184035"/>
    </source>
</evidence>
<dbReference type="InterPro" id="IPR037233">
    <property type="entry name" value="CcmK-like_sf"/>
</dbReference>
<accession>A0A1M4XBY4</accession>
<comment type="subcellular location">
    <subcellularLocation>
        <location evidence="1">Bacterial microcompartment</location>
    </subcellularLocation>
</comment>
<name>A0A1M4XBY4_9CLOT</name>
<evidence type="ECO:0000256" key="1">
    <source>
        <dbReference type="ARBA" id="ARBA00024322"/>
    </source>
</evidence>
<keyword evidence="2" id="KW-1283">Bacterial microcompartment</keyword>
<proteinExistence type="inferred from homology"/>
<feature type="domain" description="BMC" evidence="4">
    <location>
        <begin position="3"/>
        <end position="96"/>
    </location>
</feature>
<dbReference type="OrthoDB" id="9812608at2"/>
<dbReference type="Gene3D" id="3.30.70.1710">
    <property type="match status" value="1"/>
</dbReference>
<evidence type="ECO:0000259" key="4">
    <source>
        <dbReference type="PROSITE" id="PS51930"/>
    </source>
</evidence>
<keyword evidence="6" id="KW-1185">Reference proteome</keyword>
<comment type="similarity">
    <text evidence="3">Belongs to the bacterial microcompartments protein family.</text>
</comment>
<dbReference type="GO" id="GO:0031469">
    <property type="term" value="C:bacterial microcompartment"/>
    <property type="evidence" value="ECO:0007669"/>
    <property type="project" value="UniProtKB-SubCell"/>
</dbReference>
<dbReference type="PANTHER" id="PTHR33941:SF11">
    <property type="entry name" value="BACTERIAL MICROCOMPARTMENT SHELL PROTEIN PDUJ"/>
    <property type="match status" value="1"/>
</dbReference>
<gene>
    <name evidence="5" type="ORF">SAMN05443638_11721</name>
</gene>
<organism evidence="5 6">
    <name type="scientific">Clostridium fallax</name>
    <dbReference type="NCBI Taxonomy" id="1533"/>
    <lineage>
        <taxon>Bacteria</taxon>
        <taxon>Bacillati</taxon>
        <taxon>Bacillota</taxon>
        <taxon>Clostridia</taxon>
        <taxon>Eubacteriales</taxon>
        <taxon>Clostridiaceae</taxon>
        <taxon>Clostridium</taxon>
    </lineage>
</organism>
<dbReference type="SMART" id="SM00877">
    <property type="entry name" value="BMC"/>
    <property type="match status" value="1"/>
</dbReference>
<dbReference type="AlphaFoldDB" id="A0A1M4XBY4"/>
<dbReference type="PANTHER" id="PTHR33941">
    <property type="entry name" value="PROPANEDIOL UTILIZATION PROTEIN PDUA"/>
    <property type="match status" value="1"/>
</dbReference>
<evidence type="ECO:0000256" key="3">
    <source>
        <dbReference type="PROSITE-ProRule" id="PRU01278"/>
    </source>
</evidence>
<sequence>MNAVGIIEVFGLTAAIVAADAACKAANVTIEAIDNNKPANADKLLVPVLIMVKLKGSISDIEVAIKAAEKAANKITSVNSKTIIPKIDNSIDFLIKKSCINK</sequence>
<dbReference type="InterPro" id="IPR050575">
    <property type="entry name" value="BMC_shell"/>
</dbReference>
<dbReference type="InterPro" id="IPR044872">
    <property type="entry name" value="CcmK/CsoS1_BMC"/>
</dbReference>
<dbReference type="Pfam" id="PF00936">
    <property type="entry name" value="BMC"/>
    <property type="match status" value="1"/>
</dbReference>
<dbReference type="PROSITE" id="PS51930">
    <property type="entry name" value="BMC_2"/>
    <property type="match status" value="1"/>
</dbReference>
<protein>
    <submittedName>
        <fullName evidence="5">BMC domain-containing protein</fullName>
    </submittedName>
</protein>
<dbReference type="InterPro" id="IPR000249">
    <property type="entry name" value="BMC_dom"/>
</dbReference>
<dbReference type="SUPFAM" id="SSF143414">
    <property type="entry name" value="CcmK-like"/>
    <property type="match status" value="1"/>
</dbReference>
<dbReference type="Proteomes" id="UP000184035">
    <property type="component" value="Unassembled WGS sequence"/>
</dbReference>
<dbReference type="STRING" id="1533.SAMN05443638_11721"/>